<reference evidence="1" key="1">
    <citation type="journal article" date="2022" name="bioRxiv">
        <title>Sequencing and chromosome-scale assembly of the giantPleurodeles waltlgenome.</title>
        <authorList>
            <person name="Brown T."/>
            <person name="Elewa A."/>
            <person name="Iarovenko S."/>
            <person name="Subramanian E."/>
            <person name="Araus A.J."/>
            <person name="Petzold A."/>
            <person name="Susuki M."/>
            <person name="Suzuki K.-i.T."/>
            <person name="Hayashi T."/>
            <person name="Toyoda A."/>
            <person name="Oliveira C."/>
            <person name="Osipova E."/>
            <person name="Leigh N.D."/>
            <person name="Simon A."/>
            <person name="Yun M.H."/>
        </authorList>
    </citation>
    <scope>NUCLEOTIDE SEQUENCE</scope>
    <source>
        <strain evidence="1">20211129_DDA</strain>
        <tissue evidence="1">Liver</tissue>
    </source>
</reference>
<keyword evidence="2" id="KW-1185">Reference proteome</keyword>
<protein>
    <submittedName>
        <fullName evidence="1">Uncharacterized protein</fullName>
    </submittedName>
</protein>
<dbReference type="EMBL" id="JANPWB010000004">
    <property type="protein sequence ID" value="KAJ1191097.1"/>
    <property type="molecule type" value="Genomic_DNA"/>
</dbReference>
<dbReference type="Proteomes" id="UP001066276">
    <property type="component" value="Chromosome 2_2"/>
</dbReference>
<accession>A0AAV7UQX2</accession>
<sequence>MELQSAKIDLLVKDLEKNREEQVVKEQLEKMEKCLQEYEPEIMERKTQTFTRDKLNYQYGIVYTFAKRFDNLVGERENGTID</sequence>
<comment type="caution">
    <text evidence="1">The sequence shown here is derived from an EMBL/GenBank/DDBJ whole genome shotgun (WGS) entry which is preliminary data.</text>
</comment>
<organism evidence="1 2">
    <name type="scientific">Pleurodeles waltl</name>
    <name type="common">Iberian ribbed newt</name>
    <dbReference type="NCBI Taxonomy" id="8319"/>
    <lineage>
        <taxon>Eukaryota</taxon>
        <taxon>Metazoa</taxon>
        <taxon>Chordata</taxon>
        <taxon>Craniata</taxon>
        <taxon>Vertebrata</taxon>
        <taxon>Euteleostomi</taxon>
        <taxon>Amphibia</taxon>
        <taxon>Batrachia</taxon>
        <taxon>Caudata</taxon>
        <taxon>Salamandroidea</taxon>
        <taxon>Salamandridae</taxon>
        <taxon>Pleurodelinae</taxon>
        <taxon>Pleurodeles</taxon>
    </lineage>
</organism>
<gene>
    <name evidence="1" type="ORF">NDU88_000413</name>
</gene>
<name>A0AAV7UQX2_PLEWA</name>
<proteinExistence type="predicted"/>
<dbReference type="AlphaFoldDB" id="A0AAV7UQX2"/>
<evidence type="ECO:0000313" key="2">
    <source>
        <dbReference type="Proteomes" id="UP001066276"/>
    </source>
</evidence>
<evidence type="ECO:0000313" key="1">
    <source>
        <dbReference type="EMBL" id="KAJ1191097.1"/>
    </source>
</evidence>